<evidence type="ECO:0000313" key="2">
    <source>
        <dbReference type="EMBL" id="AOZ89703.1"/>
    </source>
</evidence>
<dbReference type="EMBL" id="CP017786">
    <property type="protein sequence ID" value="AOZ89703.1"/>
    <property type="molecule type" value="Genomic_DNA"/>
</dbReference>
<dbReference type="AlphaFoldDB" id="A0AAC9IJ67"/>
<sequence length="341" mass="39709">MDKEIWKEIIGIIPDTELIVIIKNLNIKIKGFRELNAKNISTSKKIVTVQLINNFEKIIKYYNKLNIKPLNSDKQISSEDIRGVGKERLITLYEDGLNLHFIFGALLSSEKTEHHNIAKDFKVLILNKYKKNNLADIEMSNANEPSGNAQNFKVNVKKIEKKLDEYKKKNQAITKELNTLSKKYKEDIRVLTESNNVLKKELKIEKEKSKKSEKKILEINSELLLYNKQLKEAQELLSNTNEVASSIEEAQNLFSEILILGDPQNEITDNLKKKGLNVVNTRDILQISNTDFIKSFREIWILSFLVPAQYKRSIKIEKNQSINDFKDFKVLREELERRMNK</sequence>
<proteinExistence type="predicted"/>
<evidence type="ECO:0000256" key="1">
    <source>
        <dbReference type="SAM" id="Coils"/>
    </source>
</evidence>
<feature type="coiled-coil region" evidence="1">
    <location>
        <begin position="149"/>
        <end position="250"/>
    </location>
</feature>
<accession>A0AAC9IJ67</accession>
<keyword evidence="1" id="KW-0175">Coiled coil</keyword>
<reference evidence="2 3" key="1">
    <citation type="submission" date="2016-10" db="EMBL/GenBank/DDBJ databases">
        <title>Whole genome sequence of hyper active fibrinolysis bacterium Bacillus pumilus strain VV3 isolated from fermented rice.</title>
        <authorList>
            <person name="Mariadas V.A."/>
            <person name="Vijayaraghavan P."/>
            <person name="Dhandapani V."/>
        </authorList>
    </citation>
    <scope>NUCLEOTIDE SEQUENCE [LARGE SCALE GENOMIC DNA]</scope>
    <source>
        <strain evidence="2 3">VV3</strain>
    </source>
</reference>
<organism evidence="2 3">
    <name type="scientific">Bacillus xiamenensis</name>
    <dbReference type="NCBI Taxonomy" id="1178537"/>
    <lineage>
        <taxon>Bacteria</taxon>
        <taxon>Bacillati</taxon>
        <taxon>Bacillota</taxon>
        <taxon>Bacilli</taxon>
        <taxon>Bacillales</taxon>
        <taxon>Bacillaceae</taxon>
        <taxon>Bacillus</taxon>
    </lineage>
</organism>
<dbReference type="Proteomes" id="UP000177709">
    <property type="component" value="Chromosome"/>
</dbReference>
<name>A0AAC9IJ67_9BACI</name>
<dbReference type="RefSeq" id="WP_071168781.1">
    <property type="nucleotide sequence ID" value="NZ_CP017786.1"/>
</dbReference>
<protein>
    <submittedName>
        <fullName evidence="2">Uncharacterized protein</fullName>
    </submittedName>
</protein>
<evidence type="ECO:0000313" key="3">
    <source>
        <dbReference type="Proteomes" id="UP000177709"/>
    </source>
</evidence>
<gene>
    <name evidence="2" type="ORF">BK049_14025</name>
</gene>
<dbReference type="KEGG" id="bxi:BK049_14025"/>